<evidence type="ECO:0000313" key="2">
    <source>
        <dbReference type="EMBL" id="SVE06507.1"/>
    </source>
</evidence>
<reference evidence="2" key="1">
    <citation type="submission" date="2018-05" db="EMBL/GenBank/DDBJ databases">
        <authorList>
            <person name="Lanie J.A."/>
            <person name="Ng W.-L."/>
            <person name="Kazmierczak K.M."/>
            <person name="Andrzejewski T.M."/>
            <person name="Davidsen T.M."/>
            <person name="Wayne K.J."/>
            <person name="Tettelin H."/>
            <person name="Glass J.I."/>
            <person name="Rusch D."/>
            <person name="Podicherti R."/>
            <person name="Tsui H.-C.T."/>
            <person name="Winkler M.E."/>
        </authorList>
    </citation>
    <scope>NUCLEOTIDE SEQUENCE</scope>
</reference>
<sequence>VRRLKTEIGRVQRGHRTEQTTTLAHTLQPNLGPLPPTV</sequence>
<evidence type="ECO:0000256" key="1">
    <source>
        <dbReference type="SAM" id="MobiDB-lite"/>
    </source>
</evidence>
<feature type="region of interest" description="Disordered" evidence="1">
    <location>
        <begin position="1"/>
        <end position="38"/>
    </location>
</feature>
<dbReference type="AlphaFoldDB" id="A0A383AFB6"/>
<protein>
    <submittedName>
        <fullName evidence="2">Uncharacterized protein</fullName>
    </submittedName>
</protein>
<name>A0A383AFB6_9ZZZZ</name>
<feature type="compositionally biased region" description="Basic and acidic residues" evidence="1">
    <location>
        <begin position="1"/>
        <end position="18"/>
    </location>
</feature>
<gene>
    <name evidence="2" type="ORF">METZ01_LOCUS459361</name>
</gene>
<feature type="non-terminal residue" evidence="2">
    <location>
        <position position="1"/>
    </location>
</feature>
<feature type="non-terminal residue" evidence="2">
    <location>
        <position position="38"/>
    </location>
</feature>
<accession>A0A383AFB6</accession>
<organism evidence="2">
    <name type="scientific">marine metagenome</name>
    <dbReference type="NCBI Taxonomy" id="408172"/>
    <lineage>
        <taxon>unclassified sequences</taxon>
        <taxon>metagenomes</taxon>
        <taxon>ecological metagenomes</taxon>
    </lineage>
</organism>
<proteinExistence type="predicted"/>
<feature type="compositionally biased region" description="Polar residues" evidence="1">
    <location>
        <begin position="19"/>
        <end position="29"/>
    </location>
</feature>
<dbReference type="EMBL" id="UINC01191729">
    <property type="protein sequence ID" value="SVE06507.1"/>
    <property type="molecule type" value="Genomic_DNA"/>
</dbReference>